<dbReference type="EMBL" id="PVNL01000066">
    <property type="protein sequence ID" value="PRQ06816.1"/>
    <property type="molecule type" value="Genomic_DNA"/>
</dbReference>
<evidence type="ECO:0000313" key="2">
    <source>
        <dbReference type="EMBL" id="PRQ06816.1"/>
    </source>
</evidence>
<dbReference type="OrthoDB" id="573392at2"/>
<dbReference type="Proteomes" id="UP000238823">
    <property type="component" value="Unassembled WGS sequence"/>
</dbReference>
<protein>
    <recommendedName>
        <fullName evidence="4">Hydrogen cyanide synthase subunit HcnA</fullName>
    </recommendedName>
</protein>
<evidence type="ECO:0000313" key="3">
    <source>
        <dbReference type="Proteomes" id="UP000238823"/>
    </source>
</evidence>
<dbReference type="InterPro" id="IPR042204">
    <property type="entry name" value="2Fe-2S-bd_N"/>
</dbReference>
<dbReference type="InterPro" id="IPR036010">
    <property type="entry name" value="2Fe-2S_ferredoxin-like_sf"/>
</dbReference>
<gene>
    <name evidence="2" type="ORF">ENSA7_34760</name>
</gene>
<keyword evidence="1" id="KW-0560">Oxidoreductase</keyword>
<evidence type="ECO:0000256" key="1">
    <source>
        <dbReference type="ARBA" id="ARBA00023002"/>
    </source>
</evidence>
<dbReference type="AlphaFoldDB" id="A0A2S9YP12"/>
<dbReference type="RefSeq" id="WP_106090461.1">
    <property type="nucleotide sequence ID" value="NZ_PVNL01000066.1"/>
</dbReference>
<evidence type="ECO:0008006" key="4">
    <source>
        <dbReference type="Google" id="ProtNLM"/>
    </source>
</evidence>
<dbReference type="GO" id="GO:0016491">
    <property type="term" value="F:oxidoreductase activity"/>
    <property type="evidence" value="ECO:0007669"/>
    <property type="project" value="UniProtKB-KW"/>
</dbReference>
<organism evidence="2 3">
    <name type="scientific">Enhygromyxa salina</name>
    <dbReference type="NCBI Taxonomy" id="215803"/>
    <lineage>
        <taxon>Bacteria</taxon>
        <taxon>Pseudomonadati</taxon>
        <taxon>Myxococcota</taxon>
        <taxon>Polyangia</taxon>
        <taxon>Nannocystales</taxon>
        <taxon>Nannocystaceae</taxon>
        <taxon>Enhygromyxa</taxon>
    </lineage>
</organism>
<name>A0A2S9YP12_9BACT</name>
<dbReference type="SUPFAM" id="SSF54292">
    <property type="entry name" value="2Fe-2S ferredoxin-like"/>
    <property type="match status" value="1"/>
</dbReference>
<dbReference type="GO" id="GO:0051536">
    <property type="term" value="F:iron-sulfur cluster binding"/>
    <property type="evidence" value="ECO:0007669"/>
    <property type="project" value="InterPro"/>
</dbReference>
<proteinExistence type="predicted"/>
<comment type="caution">
    <text evidence="2">The sequence shown here is derived from an EMBL/GenBank/DDBJ whole genome shotgun (WGS) entry which is preliminary data.</text>
</comment>
<accession>A0A2S9YP12</accession>
<sequence>MSKSTSPRVAIHVDGERVDVPPGASLAAVLLDLRLAGRGVNPSWAPICAMASCFGCLVRVDTHEQVRACTERCREGMRVDTHARPPS</sequence>
<dbReference type="Gene3D" id="3.10.20.440">
    <property type="entry name" value="2Fe-2S iron-sulphur cluster binding domain, sarcosine oxidase, alpha subunit, N-terminal domain"/>
    <property type="match status" value="1"/>
</dbReference>
<reference evidence="2 3" key="1">
    <citation type="submission" date="2018-03" db="EMBL/GenBank/DDBJ databases">
        <title>Draft Genome Sequences of the Obligatory Marine Myxobacteria Enhygromyxa salina SWB007.</title>
        <authorList>
            <person name="Poehlein A."/>
            <person name="Moghaddam J.A."/>
            <person name="Harms H."/>
            <person name="Alanjari M."/>
            <person name="Koenig G.M."/>
            <person name="Daniel R."/>
            <person name="Schaeberle T.F."/>
        </authorList>
    </citation>
    <scope>NUCLEOTIDE SEQUENCE [LARGE SCALE GENOMIC DNA]</scope>
    <source>
        <strain evidence="2 3">SWB007</strain>
    </source>
</reference>
<dbReference type="Pfam" id="PF13510">
    <property type="entry name" value="Fer2_4"/>
    <property type="match status" value="1"/>
</dbReference>